<evidence type="ECO:0000313" key="3">
    <source>
        <dbReference type="EMBL" id="KJA14871.1"/>
    </source>
</evidence>
<keyword evidence="4" id="KW-1185">Reference proteome</keyword>
<evidence type="ECO:0000313" key="4">
    <source>
        <dbReference type="Proteomes" id="UP000054270"/>
    </source>
</evidence>
<proteinExistence type="predicted"/>
<dbReference type="OrthoDB" id="3268454at2759"/>
<name>A0A0D2NE12_HYPSF</name>
<protein>
    <recommendedName>
        <fullName evidence="2">Condensin complex subunit 1 N-terminal domain-containing protein</fullName>
    </recommendedName>
</protein>
<dbReference type="AlphaFoldDB" id="A0A0D2NE12"/>
<accession>A0A0D2NE12</accession>
<reference evidence="4" key="1">
    <citation type="submission" date="2014-04" db="EMBL/GenBank/DDBJ databases">
        <title>Evolutionary Origins and Diversification of the Mycorrhizal Mutualists.</title>
        <authorList>
            <consortium name="DOE Joint Genome Institute"/>
            <consortium name="Mycorrhizal Genomics Consortium"/>
            <person name="Kohler A."/>
            <person name="Kuo A."/>
            <person name="Nagy L.G."/>
            <person name="Floudas D."/>
            <person name="Copeland A."/>
            <person name="Barry K.W."/>
            <person name="Cichocki N."/>
            <person name="Veneault-Fourrey C."/>
            <person name="LaButti K."/>
            <person name="Lindquist E.A."/>
            <person name="Lipzen A."/>
            <person name="Lundell T."/>
            <person name="Morin E."/>
            <person name="Murat C."/>
            <person name="Riley R."/>
            <person name="Ohm R."/>
            <person name="Sun H."/>
            <person name="Tunlid A."/>
            <person name="Henrissat B."/>
            <person name="Grigoriev I.V."/>
            <person name="Hibbett D.S."/>
            <person name="Martin F."/>
        </authorList>
    </citation>
    <scope>NUCLEOTIDE SEQUENCE [LARGE SCALE GENOMIC DNA]</scope>
    <source>
        <strain evidence="4">FD-334 SS-4</strain>
    </source>
</reference>
<dbReference type="STRING" id="945553.A0A0D2NE12"/>
<gene>
    <name evidence="3" type="ORF">HYPSUDRAFT_208333</name>
</gene>
<evidence type="ECO:0000256" key="1">
    <source>
        <dbReference type="SAM" id="MobiDB-lite"/>
    </source>
</evidence>
<dbReference type="EMBL" id="KN817662">
    <property type="protein sequence ID" value="KJA14871.1"/>
    <property type="molecule type" value="Genomic_DNA"/>
</dbReference>
<sequence>MTKPTATLQPTNTTYYQTTVEVVAQSSYSTTDGEISDVYRSILKHVSSGLQAELEATLRDIDTRNLQAYVEHKAPLGLYVFLVNWFVTAMESEKTPEEGDAPPPTKGRGWDRGGEDGTDTAPHREGPGKAGEPAHLDGVAGLPRDPVARVPPPYGIYLPRSQTWKCVGQIMVPPSYSINTPSNGEPTMHFEKDNAVRVSDALSSEAEQMYTAARLHKTAGTAGHPGRYQVSGGQPGCRMRMTVDQTVSDFINWPDEGPQT</sequence>
<dbReference type="InterPro" id="IPR024324">
    <property type="entry name" value="Condensin_cplx_su1_N"/>
</dbReference>
<organism evidence="3 4">
    <name type="scientific">Hypholoma sublateritium (strain FD-334 SS-4)</name>
    <dbReference type="NCBI Taxonomy" id="945553"/>
    <lineage>
        <taxon>Eukaryota</taxon>
        <taxon>Fungi</taxon>
        <taxon>Dikarya</taxon>
        <taxon>Basidiomycota</taxon>
        <taxon>Agaricomycotina</taxon>
        <taxon>Agaricomycetes</taxon>
        <taxon>Agaricomycetidae</taxon>
        <taxon>Agaricales</taxon>
        <taxon>Agaricineae</taxon>
        <taxon>Strophariaceae</taxon>
        <taxon>Hypholoma</taxon>
    </lineage>
</organism>
<feature type="region of interest" description="Disordered" evidence="1">
    <location>
        <begin position="92"/>
        <end position="145"/>
    </location>
</feature>
<feature type="domain" description="Condensin complex subunit 1 N-terminal" evidence="2">
    <location>
        <begin position="40"/>
        <end position="109"/>
    </location>
</feature>
<feature type="compositionally biased region" description="Basic and acidic residues" evidence="1">
    <location>
        <begin position="108"/>
        <end position="135"/>
    </location>
</feature>
<evidence type="ECO:0000259" key="2">
    <source>
        <dbReference type="Pfam" id="PF12922"/>
    </source>
</evidence>
<dbReference type="Pfam" id="PF12922">
    <property type="entry name" value="Cnd1_N"/>
    <property type="match status" value="1"/>
</dbReference>
<dbReference type="Proteomes" id="UP000054270">
    <property type="component" value="Unassembled WGS sequence"/>
</dbReference>